<reference evidence="1 2" key="1">
    <citation type="submission" date="2016-11" db="EMBL/GenBank/DDBJ databases">
        <title>Draft Genome Sequences of Nine Cyanobacterial Strains from Diverse Habitats.</title>
        <authorList>
            <person name="Zhu T."/>
            <person name="Hou S."/>
            <person name="Lu X."/>
            <person name="Hess W.R."/>
        </authorList>
    </citation>
    <scope>NUCLEOTIDE SEQUENCE [LARGE SCALE GENOMIC DNA]</scope>
    <source>
        <strain evidence="1 2">NIES-30</strain>
    </source>
</reference>
<dbReference type="AlphaFoldDB" id="A0A1U7IZY9"/>
<comment type="caution">
    <text evidence="1">The sequence shown here is derived from an EMBL/GenBank/DDBJ whole genome shotgun (WGS) entry which is preliminary data.</text>
</comment>
<protein>
    <submittedName>
        <fullName evidence="1">Uncharacterized protein</fullName>
    </submittedName>
</protein>
<dbReference type="STRING" id="549789.NIES30_21700"/>
<gene>
    <name evidence="1" type="ORF">NIES30_21700</name>
</gene>
<dbReference type="Proteomes" id="UP000185557">
    <property type="component" value="Unassembled WGS sequence"/>
</dbReference>
<accession>A0A1U7IZY9</accession>
<organism evidence="1 2">
    <name type="scientific">Phormidium tenue NIES-30</name>
    <dbReference type="NCBI Taxonomy" id="549789"/>
    <lineage>
        <taxon>Bacteria</taxon>
        <taxon>Bacillati</taxon>
        <taxon>Cyanobacteriota</taxon>
        <taxon>Cyanophyceae</taxon>
        <taxon>Oscillatoriophycideae</taxon>
        <taxon>Oscillatoriales</taxon>
        <taxon>Oscillatoriaceae</taxon>
        <taxon>Phormidium</taxon>
    </lineage>
</organism>
<proteinExistence type="predicted"/>
<dbReference type="EMBL" id="MRCG01000020">
    <property type="protein sequence ID" value="OKH44845.1"/>
    <property type="molecule type" value="Genomic_DNA"/>
</dbReference>
<name>A0A1U7IZY9_9CYAN</name>
<evidence type="ECO:0000313" key="2">
    <source>
        <dbReference type="Proteomes" id="UP000185557"/>
    </source>
</evidence>
<keyword evidence="2" id="KW-1185">Reference proteome</keyword>
<sequence>MQHKTLKSTRIKMNPAKKENIAKRIWNASRNSSDISTLNEETQVEYQNILSSLEQEWEDKLSRYEVVKKLNTLLEVGLSGNAGDVEEALSKEDQKYQNYNIKQTVYLPVKGMQFFDEQREKSLEIGKVVFLAITSNRLAEIFDKKKTIIESTRHSEIEKVQLIEASRKYLTDNFAGKACSLCEIVAEPRKAEEIAVIETSKALEVLRYAIPAFPSLHIGKLKVELGISGDTRGGKRIALLMSSSGSRSNWERSTTDFEITSKTKEELRRVGVFELSSILLKSDAKRTPFEKTILRFLHWISESHIQTDLENQLLLLVIALETLLGSGKQAIDFGAAMILEETKSHRKELKEKIGRICDIRNDIVHGSKSINIGEMDVLVLREVTMRLMIKVLDLSKNNQFNTSQDLKNFVEEKQLS</sequence>
<evidence type="ECO:0000313" key="1">
    <source>
        <dbReference type="EMBL" id="OKH44845.1"/>
    </source>
</evidence>